<keyword evidence="2" id="KW-1185">Reference proteome</keyword>
<reference evidence="1 2" key="1">
    <citation type="submission" date="2020-07" db="EMBL/GenBank/DDBJ databases">
        <title>Genomic Encyclopedia of Type Strains, Phase IV (KMG-V): Genome sequencing to study the core and pangenomes of soil and plant-associated prokaryotes.</title>
        <authorList>
            <person name="Whitman W."/>
        </authorList>
    </citation>
    <scope>NUCLEOTIDE SEQUENCE [LARGE SCALE GENOMIC DNA]</scope>
    <source>
        <strain evidence="1 2">AN3</strain>
    </source>
</reference>
<keyword evidence="1" id="KW-0238">DNA-binding</keyword>
<dbReference type="Proteomes" id="UP000549052">
    <property type="component" value="Unassembled WGS sequence"/>
</dbReference>
<dbReference type="SUPFAM" id="SSF53850">
    <property type="entry name" value="Periplasmic binding protein-like II"/>
    <property type="match status" value="1"/>
</dbReference>
<dbReference type="EMBL" id="JACGXN010000003">
    <property type="protein sequence ID" value="MBA8879169.1"/>
    <property type="molecule type" value="Genomic_DNA"/>
</dbReference>
<sequence length="56" mass="6645">MGVAQLFRETEVNAIDAGELVELLTQFEPRPVQFQLYYPTRNRPPKLRAFIEWFCD</sequence>
<gene>
    <name evidence="1" type="ORF">FHW16_002887</name>
</gene>
<evidence type="ECO:0000313" key="2">
    <source>
        <dbReference type="Proteomes" id="UP000549052"/>
    </source>
</evidence>
<dbReference type="AlphaFoldDB" id="A0A839EK32"/>
<evidence type="ECO:0000313" key="1">
    <source>
        <dbReference type="EMBL" id="MBA8879169.1"/>
    </source>
</evidence>
<proteinExistence type="predicted"/>
<organism evidence="1 2">
    <name type="scientific">Phyllobacterium myrsinacearum</name>
    <dbReference type="NCBI Taxonomy" id="28101"/>
    <lineage>
        <taxon>Bacteria</taxon>
        <taxon>Pseudomonadati</taxon>
        <taxon>Pseudomonadota</taxon>
        <taxon>Alphaproteobacteria</taxon>
        <taxon>Hyphomicrobiales</taxon>
        <taxon>Phyllobacteriaceae</taxon>
        <taxon>Phyllobacterium</taxon>
    </lineage>
</organism>
<comment type="caution">
    <text evidence="1">The sequence shown here is derived from an EMBL/GenBank/DDBJ whole genome shotgun (WGS) entry which is preliminary data.</text>
</comment>
<accession>A0A839EK32</accession>
<protein>
    <submittedName>
        <fullName evidence="1">DNA-binding transcriptional LysR family regulator</fullName>
    </submittedName>
</protein>
<name>A0A839EK32_9HYPH</name>
<dbReference type="Gene3D" id="3.40.190.290">
    <property type="match status" value="1"/>
</dbReference>
<dbReference type="GO" id="GO:0003677">
    <property type="term" value="F:DNA binding"/>
    <property type="evidence" value="ECO:0007669"/>
    <property type="project" value="UniProtKB-KW"/>
</dbReference>